<accession>A0AAX1N4B1</accession>
<name>A0AAX1N4B1_9BACT</name>
<dbReference type="PANTHER" id="PTHR30489">
    <property type="entry name" value="LIPOPROTEIN-RELEASING SYSTEM TRANSMEMBRANE PROTEIN LOLE"/>
    <property type="match status" value="1"/>
</dbReference>
<evidence type="ECO:0000259" key="9">
    <source>
        <dbReference type="Pfam" id="PF12704"/>
    </source>
</evidence>
<feature type="domain" description="MacB-like periplasmic core" evidence="9">
    <location>
        <begin position="19"/>
        <end position="219"/>
    </location>
</feature>
<sequence>MLITKIAWRNLWRNKRRTITSISSIFFAVILAILMRSLQEGSYQQMIDTAARFYMGYGQIHMKGYWEDKSINNLIEDKADIRKTVLENPNVTEVFGRLETYAMAATDSMTKGVMVVGTEPKGENQLCNLSSKVIEGEYLSDDSKAILIGEGLAKYLQLHVNDTIALLGQGYHGASAAELFHIGGIIKHPNPQMNNQVIYMTLPTVQHFVSADNMINTYILNINNDIDQTVVDIRNTISKEDYEVMSWSELSPEMVNLIETDRAGGKLMIGILYVVIAFGIFSTILMMTIERVREFGILTAVGMERFKIYKMLVTEALMIGGIGIAVSYLIGYPILLYMESHPIYLSGAQAKAMEDMGMEAVLQFTANIDIILPQAINMFVIMILCTLYPIYHVSKLKTVEAIHS</sequence>
<feature type="transmembrane region" description="Helical" evidence="7">
    <location>
        <begin position="267"/>
        <end position="287"/>
    </location>
</feature>
<evidence type="ECO:0000256" key="4">
    <source>
        <dbReference type="ARBA" id="ARBA00022692"/>
    </source>
</evidence>
<dbReference type="AlphaFoldDB" id="A0AAX1N4B1"/>
<protein>
    <submittedName>
        <fullName evidence="10">ABC transporter permease</fullName>
    </submittedName>
</protein>
<gene>
    <name evidence="10" type="ORF">KMW28_16325</name>
</gene>
<keyword evidence="4 7" id="KW-0812">Transmembrane</keyword>
<feature type="transmembrane region" description="Helical" evidence="7">
    <location>
        <begin position="370"/>
        <end position="391"/>
    </location>
</feature>
<evidence type="ECO:0000259" key="8">
    <source>
        <dbReference type="Pfam" id="PF02687"/>
    </source>
</evidence>
<dbReference type="InterPro" id="IPR003838">
    <property type="entry name" value="ABC3_permease_C"/>
</dbReference>
<evidence type="ECO:0000256" key="5">
    <source>
        <dbReference type="ARBA" id="ARBA00022989"/>
    </source>
</evidence>
<evidence type="ECO:0000313" key="10">
    <source>
        <dbReference type="EMBL" id="QWG01211.1"/>
    </source>
</evidence>
<proteinExistence type="inferred from homology"/>
<feature type="domain" description="ABC3 transporter permease C-terminal" evidence="8">
    <location>
        <begin position="268"/>
        <end position="396"/>
    </location>
</feature>
<evidence type="ECO:0000256" key="6">
    <source>
        <dbReference type="ARBA" id="ARBA00023136"/>
    </source>
</evidence>
<evidence type="ECO:0000256" key="2">
    <source>
        <dbReference type="ARBA" id="ARBA00005236"/>
    </source>
</evidence>
<dbReference type="Pfam" id="PF02687">
    <property type="entry name" value="FtsX"/>
    <property type="match status" value="1"/>
</dbReference>
<dbReference type="GO" id="GO:0044874">
    <property type="term" value="P:lipoprotein localization to outer membrane"/>
    <property type="evidence" value="ECO:0007669"/>
    <property type="project" value="TreeGrafter"/>
</dbReference>
<keyword evidence="11" id="KW-1185">Reference proteome</keyword>
<evidence type="ECO:0000313" key="11">
    <source>
        <dbReference type="Proteomes" id="UP000678679"/>
    </source>
</evidence>
<dbReference type="Proteomes" id="UP000678679">
    <property type="component" value="Chromosome 1"/>
</dbReference>
<dbReference type="PANTHER" id="PTHR30489:SF0">
    <property type="entry name" value="LIPOPROTEIN-RELEASING SYSTEM TRANSMEMBRANE PROTEIN LOLE"/>
    <property type="match status" value="1"/>
</dbReference>
<comment type="subcellular location">
    <subcellularLocation>
        <location evidence="1">Cell membrane</location>
        <topology evidence="1">Multi-pass membrane protein</topology>
    </subcellularLocation>
</comment>
<evidence type="ECO:0000256" key="1">
    <source>
        <dbReference type="ARBA" id="ARBA00004651"/>
    </source>
</evidence>
<dbReference type="RefSeq" id="WP_169662740.1">
    <property type="nucleotide sequence ID" value="NZ_CP076132.1"/>
</dbReference>
<feature type="transmembrane region" description="Helical" evidence="7">
    <location>
        <begin position="308"/>
        <end position="330"/>
    </location>
</feature>
<feature type="transmembrane region" description="Helical" evidence="7">
    <location>
        <begin position="21"/>
        <end position="38"/>
    </location>
</feature>
<keyword evidence="5 7" id="KW-1133">Transmembrane helix</keyword>
<dbReference type="GO" id="GO:0098797">
    <property type="term" value="C:plasma membrane protein complex"/>
    <property type="evidence" value="ECO:0007669"/>
    <property type="project" value="TreeGrafter"/>
</dbReference>
<dbReference type="Pfam" id="PF12704">
    <property type="entry name" value="MacB_PCD"/>
    <property type="match status" value="1"/>
</dbReference>
<dbReference type="InterPro" id="IPR051447">
    <property type="entry name" value="Lipoprotein-release_system"/>
</dbReference>
<comment type="similarity">
    <text evidence="2">Belongs to the ABC-4 integral membrane protein family. LolC/E subfamily.</text>
</comment>
<dbReference type="InterPro" id="IPR025857">
    <property type="entry name" value="MacB_PCD"/>
</dbReference>
<dbReference type="EMBL" id="CP076132">
    <property type="protein sequence ID" value="QWG01211.1"/>
    <property type="molecule type" value="Genomic_DNA"/>
</dbReference>
<evidence type="ECO:0000256" key="3">
    <source>
        <dbReference type="ARBA" id="ARBA00022475"/>
    </source>
</evidence>
<organism evidence="10 11">
    <name type="scientific">Flammeovirga yaeyamensis</name>
    <dbReference type="NCBI Taxonomy" id="367791"/>
    <lineage>
        <taxon>Bacteria</taxon>
        <taxon>Pseudomonadati</taxon>
        <taxon>Bacteroidota</taxon>
        <taxon>Cytophagia</taxon>
        <taxon>Cytophagales</taxon>
        <taxon>Flammeovirgaceae</taxon>
        <taxon>Flammeovirga</taxon>
    </lineage>
</organism>
<keyword evidence="6 7" id="KW-0472">Membrane</keyword>
<keyword evidence="3" id="KW-1003">Cell membrane</keyword>
<evidence type="ECO:0000256" key="7">
    <source>
        <dbReference type="SAM" id="Phobius"/>
    </source>
</evidence>
<dbReference type="KEGG" id="fya:KMW28_16325"/>
<reference evidence="10 11" key="1">
    <citation type="submission" date="2021-05" db="EMBL/GenBank/DDBJ databases">
        <title>Comparative genomic studies on the polysaccharide-degrading batcterial strains of the Flammeovirga genus.</title>
        <authorList>
            <person name="Zewei F."/>
            <person name="Zheng Z."/>
            <person name="Yu L."/>
            <person name="Ruyue G."/>
            <person name="Yanhong M."/>
            <person name="Yuanyuan C."/>
            <person name="Jingyan G."/>
            <person name="Wenjun H."/>
        </authorList>
    </citation>
    <scope>NUCLEOTIDE SEQUENCE [LARGE SCALE GENOMIC DNA]</scope>
    <source>
        <strain evidence="10 11">NBRC:100898</strain>
    </source>
</reference>